<feature type="transmembrane region" description="Helical" evidence="6">
    <location>
        <begin position="41"/>
        <end position="60"/>
    </location>
</feature>
<evidence type="ECO:0000256" key="4">
    <source>
        <dbReference type="ARBA" id="ARBA00022989"/>
    </source>
</evidence>
<gene>
    <name evidence="8" type="ORF">HNQ88_003758</name>
</gene>
<dbReference type="Pfam" id="PF12823">
    <property type="entry name" value="DUF3817"/>
    <property type="match status" value="1"/>
</dbReference>
<feature type="transmembrane region" description="Helical" evidence="6">
    <location>
        <begin position="6"/>
        <end position="29"/>
    </location>
</feature>
<dbReference type="PANTHER" id="PTHR40077:SF1">
    <property type="entry name" value="MEMBRANE PROTEIN"/>
    <property type="match status" value="1"/>
</dbReference>
<dbReference type="InterPro" id="IPR023845">
    <property type="entry name" value="DUF3817_TM"/>
</dbReference>
<sequence>MKTTIGKLRIVGLMEGWSFIILLAIAMPLKYYAGIPEVNKVVGMAHGVLFVAYVFLVYMAKTEYEWSWKDTMIAMACSVIPFGTFYADKKIFKKQQVSA</sequence>
<protein>
    <submittedName>
        <fullName evidence="8">Integral membrane protein</fullName>
    </submittedName>
</protein>
<dbReference type="NCBIfam" id="TIGR03954">
    <property type="entry name" value="integ_memb_HG"/>
    <property type="match status" value="1"/>
</dbReference>
<organism evidence="8 9">
    <name type="scientific">Aureibacter tunicatorum</name>
    <dbReference type="NCBI Taxonomy" id="866807"/>
    <lineage>
        <taxon>Bacteria</taxon>
        <taxon>Pseudomonadati</taxon>
        <taxon>Bacteroidota</taxon>
        <taxon>Cytophagia</taxon>
        <taxon>Cytophagales</taxon>
        <taxon>Persicobacteraceae</taxon>
        <taxon>Aureibacter</taxon>
    </lineage>
</organism>
<name>A0AAE3XQE9_9BACT</name>
<accession>A0AAE3XQE9</accession>
<keyword evidence="4 6" id="KW-1133">Transmembrane helix</keyword>
<reference evidence="8" key="1">
    <citation type="submission" date="2023-07" db="EMBL/GenBank/DDBJ databases">
        <title>Genomic Encyclopedia of Type Strains, Phase IV (KMG-IV): sequencing the most valuable type-strain genomes for metagenomic binning, comparative biology and taxonomic classification.</title>
        <authorList>
            <person name="Goeker M."/>
        </authorList>
    </citation>
    <scope>NUCLEOTIDE SEQUENCE</scope>
    <source>
        <strain evidence="8">DSM 26174</strain>
    </source>
</reference>
<dbReference type="RefSeq" id="WP_309940805.1">
    <property type="nucleotide sequence ID" value="NZ_AP025306.1"/>
</dbReference>
<evidence type="ECO:0000256" key="3">
    <source>
        <dbReference type="ARBA" id="ARBA00022692"/>
    </source>
</evidence>
<dbReference type="EMBL" id="JAVDQD010000005">
    <property type="protein sequence ID" value="MDR6240682.1"/>
    <property type="molecule type" value="Genomic_DNA"/>
</dbReference>
<keyword evidence="2" id="KW-1003">Cell membrane</keyword>
<dbReference type="Proteomes" id="UP001185092">
    <property type="component" value="Unassembled WGS sequence"/>
</dbReference>
<evidence type="ECO:0000313" key="9">
    <source>
        <dbReference type="Proteomes" id="UP001185092"/>
    </source>
</evidence>
<dbReference type="PANTHER" id="PTHR40077">
    <property type="entry name" value="MEMBRANE PROTEIN-RELATED"/>
    <property type="match status" value="1"/>
</dbReference>
<evidence type="ECO:0000256" key="5">
    <source>
        <dbReference type="ARBA" id="ARBA00023136"/>
    </source>
</evidence>
<dbReference type="GO" id="GO:0005886">
    <property type="term" value="C:plasma membrane"/>
    <property type="evidence" value="ECO:0007669"/>
    <property type="project" value="UniProtKB-SubCell"/>
</dbReference>
<proteinExistence type="predicted"/>
<comment type="caution">
    <text evidence="8">The sequence shown here is derived from an EMBL/GenBank/DDBJ whole genome shotgun (WGS) entry which is preliminary data.</text>
</comment>
<evidence type="ECO:0000313" key="8">
    <source>
        <dbReference type="EMBL" id="MDR6240682.1"/>
    </source>
</evidence>
<dbReference type="AlphaFoldDB" id="A0AAE3XQE9"/>
<keyword evidence="9" id="KW-1185">Reference proteome</keyword>
<feature type="domain" description="DUF3817" evidence="7">
    <location>
        <begin position="7"/>
        <end position="91"/>
    </location>
</feature>
<keyword evidence="5 6" id="KW-0472">Membrane</keyword>
<comment type="subcellular location">
    <subcellularLocation>
        <location evidence="1">Cell membrane</location>
        <topology evidence="1">Multi-pass membrane protein</topology>
    </subcellularLocation>
</comment>
<evidence type="ECO:0000256" key="6">
    <source>
        <dbReference type="SAM" id="Phobius"/>
    </source>
</evidence>
<evidence type="ECO:0000259" key="7">
    <source>
        <dbReference type="Pfam" id="PF12823"/>
    </source>
</evidence>
<evidence type="ECO:0000256" key="1">
    <source>
        <dbReference type="ARBA" id="ARBA00004651"/>
    </source>
</evidence>
<keyword evidence="3 6" id="KW-0812">Transmembrane</keyword>
<evidence type="ECO:0000256" key="2">
    <source>
        <dbReference type="ARBA" id="ARBA00022475"/>
    </source>
</evidence>